<name>A0ABS5CA01_9BACL</name>
<dbReference type="Proteomes" id="UP000673394">
    <property type="component" value="Unassembled WGS sequence"/>
</dbReference>
<proteinExistence type="predicted"/>
<comment type="caution">
    <text evidence="2">The sequence shown here is derived from an EMBL/GenBank/DDBJ whole genome shotgun (WGS) entry which is preliminary data.</text>
</comment>
<sequence>MTMMITLSLYHLIDSLHDQENVTTIAITAAYLLLCVVIVLTTLVRTLKKPTELYFQSEQLALNGRTIHAKNIKVILIMGYFRPTIGIKPHGKNIVPLHMCFRFAKDEDQGISDLGKWAAQNDVLLVHKRFLRWI</sequence>
<protein>
    <submittedName>
        <fullName evidence="2">Uncharacterized protein</fullName>
    </submittedName>
</protein>
<keyword evidence="1" id="KW-0472">Membrane</keyword>
<gene>
    <name evidence="2" type="ORF">I8J30_08860</name>
</gene>
<evidence type="ECO:0000313" key="3">
    <source>
        <dbReference type="Proteomes" id="UP000673394"/>
    </source>
</evidence>
<keyword evidence="1" id="KW-1133">Transmembrane helix</keyword>
<evidence type="ECO:0000256" key="1">
    <source>
        <dbReference type="SAM" id="Phobius"/>
    </source>
</evidence>
<evidence type="ECO:0000313" key="2">
    <source>
        <dbReference type="EMBL" id="MBP3962811.1"/>
    </source>
</evidence>
<reference evidence="2 3" key="1">
    <citation type="submission" date="2021-04" db="EMBL/GenBank/DDBJ databases">
        <title>Paenibacillus sp. DLE-14 whole genome sequence.</title>
        <authorList>
            <person name="Ham Y.J."/>
        </authorList>
    </citation>
    <scope>NUCLEOTIDE SEQUENCE [LARGE SCALE GENOMIC DNA]</scope>
    <source>
        <strain evidence="2 3">DLE-14</strain>
    </source>
</reference>
<feature type="transmembrane region" description="Helical" evidence="1">
    <location>
        <begin position="22"/>
        <end position="44"/>
    </location>
</feature>
<organism evidence="2 3">
    <name type="scientific">Paenibacillus lignilyticus</name>
    <dbReference type="NCBI Taxonomy" id="1172615"/>
    <lineage>
        <taxon>Bacteria</taxon>
        <taxon>Bacillati</taxon>
        <taxon>Bacillota</taxon>
        <taxon>Bacilli</taxon>
        <taxon>Bacillales</taxon>
        <taxon>Paenibacillaceae</taxon>
        <taxon>Paenibacillus</taxon>
    </lineage>
</organism>
<dbReference type="RefSeq" id="WP_210657272.1">
    <property type="nucleotide sequence ID" value="NZ_JAGKSP010000002.1"/>
</dbReference>
<dbReference type="EMBL" id="JAGKSP010000002">
    <property type="protein sequence ID" value="MBP3962811.1"/>
    <property type="molecule type" value="Genomic_DNA"/>
</dbReference>
<keyword evidence="1" id="KW-0812">Transmembrane</keyword>
<accession>A0ABS5CA01</accession>
<keyword evidence="3" id="KW-1185">Reference proteome</keyword>